<evidence type="ECO:0000313" key="2">
    <source>
        <dbReference type="Proteomes" id="UP000295468"/>
    </source>
</evidence>
<protein>
    <recommendedName>
        <fullName evidence="3">TraB family protein</fullName>
    </recommendedName>
</protein>
<dbReference type="AlphaFoldDB" id="A0A4R6TNJ3"/>
<keyword evidence="2" id="KW-1185">Reference proteome</keyword>
<proteinExistence type="predicted"/>
<accession>A0A4R6TNJ3</accession>
<evidence type="ECO:0000313" key="1">
    <source>
        <dbReference type="EMBL" id="TDQ33132.1"/>
    </source>
</evidence>
<dbReference type="Pfam" id="PF18950">
    <property type="entry name" value="DUF5694"/>
    <property type="match status" value="1"/>
</dbReference>
<comment type="caution">
    <text evidence="1">The sequence shown here is derived from an EMBL/GenBank/DDBJ whole genome shotgun (WGS) entry which is preliminary data.</text>
</comment>
<dbReference type="InterPro" id="IPR043749">
    <property type="entry name" value="DUF5694"/>
</dbReference>
<reference evidence="1 2" key="1">
    <citation type="submission" date="2019-03" db="EMBL/GenBank/DDBJ databases">
        <title>Genomic Encyclopedia of Archaeal and Bacterial Type Strains, Phase II (KMG-II): from individual species to whole genera.</title>
        <authorList>
            <person name="Goeker M."/>
        </authorList>
    </citation>
    <scope>NUCLEOTIDE SEQUENCE [LARGE SCALE GENOMIC DNA]</scope>
    <source>
        <strain evidence="1 2">DSM 18435</strain>
    </source>
</reference>
<dbReference type="Proteomes" id="UP000295468">
    <property type="component" value="Unassembled WGS sequence"/>
</dbReference>
<name>A0A4R6TNJ3_9FLAO</name>
<evidence type="ECO:0008006" key="3">
    <source>
        <dbReference type="Google" id="ProtNLM"/>
    </source>
</evidence>
<gene>
    <name evidence="1" type="ORF">CLV82_0970</name>
</gene>
<organism evidence="1 2">
    <name type="scientific">Zeaxanthinibacter enoshimensis</name>
    <dbReference type="NCBI Taxonomy" id="392009"/>
    <lineage>
        <taxon>Bacteria</taxon>
        <taxon>Pseudomonadati</taxon>
        <taxon>Bacteroidota</taxon>
        <taxon>Flavobacteriia</taxon>
        <taxon>Flavobacteriales</taxon>
        <taxon>Flavobacteriaceae</taxon>
        <taxon>Zeaxanthinibacter</taxon>
    </lineage>
</organism>
<dbReference type="EMBL" id="SNYI01000001">
    <property type="protein sequence ID" value="TDQ33132.1"/>
    <property type="molecule type" value="Genomic_DNA"/>
</dbReference>
<sequence>MILGLLVLLLSCREEPVQKETITETETAEGIPVLNLGTFHMGYTTDANTTEFDEHDKKNREEVHAIAARLAKFKPTVIAVEMEPQYNDRLQEQYRAYRENPSMHFEYPDEIELLAYEVGRLSGTERIYGIDHQMGYDYPGIDSLARTLDTPAYKAYMKMAGYRGEQDYDSASTLDKLRIINRNINLDFLITVNADILTHVATEGNFEGADEAAKFYHRNLRMFSNLNQLPLSPDDRVFILMGASHTAFFRDFMSRNPNYHMVDTFGFLD</sequence>